<dbReference type="SUPFAM" id="SSF52980">
    <property type="entry name" value="Restriction endonuclease-like"/>
    <property type="match status" value="1"/>
</dbReference>
<evidence type="ECO:0000313" key="1">
    <source>
        <dbReference type="EMBL" id="CAB4155008.1"/>
    </source>
</evidence>
<accession>A0A6J5NDC7</accession>
<evidence type="ECO:0008006" key="2">
    <source>
        <dbReference type="Google" id="ProtNLM"/>
    </source>
</evidence>
<gene>
    <name evidence="1" type="ORF">UFOVP654_58</name>
</gene>
<dbReference type="GO" id="GO:0003676">
    <property type="term" value="F:nucleic acid binding"/>
    <property type="evidence" value="ECO:0007669"/>
    <property type="project" value="InterPro"/>
</dbReference>
<proteinExistence type="predicted"/>
<organism evidence="1">
    <name type="scientific">uncultured Caudovirales phage</name>
    <dbReference type="NCBI Taxonomy" id="2100421"/>
    <lineage>
        <taxon>Viruses</taxon>
        <taxon>Duplodnaviria</taxon>
        <taxon>Heunggongvirae</taxon>
        <taxon>Uroviricota</taxon>
        <taxon>Caudoviricetes</taxon>
        <taxon>Peduoviridae</taxon>
        <taxon>Maltschvirus</taxon>
        <taxon>Maltschvirus maltsch</taxon>
    </lineage>
</organism>
<dbReference type="Gene3D" id="3.40.1350.10">
    <property type="match status" value="1"/>
</dbReference>
<dbReference type="InterPro" id="IPR011856">
    <property type="entry name" value="tRNA_endonuc-like_dom_sf"/>
</dbReference>
<dbReference type="EMBL" id="LR796614">
    <property type="protein sequence ID" value="CAB4155008.1"/>
    <property type="molecule type" value="Genomic_DNA"/>
</dbReference>
<protein>
    <recommendedName>
        <fullName evidence="2">VRR-NUC domain containing protein</fullName>
    </recommendedName>
</protein>
<dbReference type="InterPro" id="IPR011335">
    <property type="entry name" value="Restrct_endonuc-II-like"/>
</dbReference>
<name>A0A6J5NDC7_9CAUD</name>
<reference evidence="1" key="1">
    <citation type="submission" date="2020-04" db="EMBL/GenBank/DDBJ databases">
        <authorList>
            <person name="Chiriac C."/>
            <person name="Salcher M."/>
            <person name="Ghai R."/>
            <person name="Kavagutti S V."/>
        </authorList>
    </citation>
    <scope>NUCLEOTIDE SEQUENCE</scope>
</reference>
<sequence>MTPEGLVKKTIKAMLSHHKVYYTMPLGAGFGVAGVPDFLCCVDGVFLAVEAKAGKGKTTALQDRQLAAIQAAGGHALVIREKNINELEEKLIWIKQNSTALRR</sequence>